<dbReference type="Proteomes" id="UP001204015">
    <property type="component" value="Unassembled WGS sequence"/>
</dbReference>
<dbReference type="EMBL" id="JAMXLY010000004">
    <property type="protein sequence ID" value="MCO6024572.1"/>
    <property type="molecule type" value="Genomic_DNA"/>
</dbReference>
<reference evidence="1 2" key="1">
    <citation type="submission" date="2022-06" db="EMBL/GenBank/DDBJ databases">
        <title>A taxonomic note on the genus Prevotella: Description of four novel genera and emended description of the genera Hallella and Xylanibacter.</title>
        <authorList>
            <person name="Hitch T.C.A."/>
        </authorList>
    </citation>
    <scope>NUCLEOTIDE SEQUENCE [LARGE SCALE GENOMIC DNA]</scope>
    <source>
        <strain evidence="1 2">DSM 100619</strain>
    </source>
</reference>
<keyword evidence="2" id="KW-1185">Reference proteome</keyword>
<accession>A0ABT1BVW5</accession>
<proteinExistence type="predicted"/>
<protein>
    <submittedName>
        <fullName evidence="1">Uncharacterized protein</fullName>
    </submittedName>
</protein>
<gene>
    <name evidence="1" type="ORF">NG821_01705</name>
</gene>
<name>A0ABT1BVW5_9BACT</name>
<comment type="caution">
    <text evidence="1">The sequence shown here is derived from an EMBL/GenBank/DDBJ whole genome shotgun (WGS) entry which is preliminary data.</text>
</comment>
<sequence length="146" mass="16642">MSDKSKIIFNISGGTNQILPNATKAEQNFYGNQYMEEAVKKKQQSEMPAEVAALVPYINNVEKLSGYVGQLAACEQATTLAKIVVKMVEDPDVKVDEVEMVKERFICILQSLAPKVKTGVSNIRKRINDEWEKWKNQKRTRKLMNY</sequence>
<dbReference type="RefSeq" id="WP_252759936.1">
    <property type="nucleotide sequence ID" value="NZ_JAMXLY010000004.1"/>
</dbReference>
<organism evidence="1 2">
    <name type="scientific">Segatella cerevisiae</name>
    <dbReference type="NCBI Taxonomy" id="2053716"/>
    <lineage>
        <taxon>Bacteria</taxon>
        <taxon>Pseudomonadati</taxon>
        <taxon>Bacteroidota</taxon>
        <taxon>Bacteroidia</taxon>
        <taxon>Bacteroidales</taxon>
        <taxon>Prevotellaceae</taxon>
        <taxon>Segatella</taxon>
    </lineage>
</organism>
<evidence type="ECO:0000313" key="2">
    <source>
        <dbReference type="Proteomes" id="UP001204015"/>
    </source>
</evidence>
<evidence type="ECO:0000313" key="1">
    <source>
        <dbReference type="EMBL" id="MCO6024572.1"/>
    </source>
</evidence>